<feature type="region of interest" description="Disordered" evidence="1">
    <location>
        <begin position="281"/>
        <end position="304"/>
    </location>
</feature>
<dbReference type="RefSeq" id="WP_170165722.1">
    <property type="nucleotide sequence ID" value="NZ_RBXT01000001.1"/>
</dbReference>
<proteinExistence type="predicted"/>
<dbReference type="PANTHER" id="PTHR30383:SF5">
    <property type="entry name" value="SGNH HYDROLASE-TYPE ESTERASE DOMAIN-CONTAINING PROTEIN"/>
    <property type="match status" value="1"/>
</dbReference>
<comment type="caution">
    <text evidence="4">The sequence shown here is derived from an EMBL/GenBank/DDBJ whole genome shotgun (WGS) entry which is preliminary data.</text>
</comment>
<organism evidence="4 5">
    <name type="scientific">Terracoccus luteus</name>
    <dbReference type="NCBI Taxonomy" id="53356"/>
    <lineage>
        <taxon>Bacteria</taxon>
        <taxon>Bacillati</taxon>
        <taxon>Actinomycetota</taxon>
        <taxon>Actinomycetes</taxon>
        <taxon>Micrococcales</taxon>
        <taxon>Intrasporangiaceae</taxon>
        <taxon>Terracoccus</taxon>
    </lineage>
</organism>
<evidence type="ECO:0000256" key="1">
    <source>
        <dbReference type="SAM" id="MobiDB-lite"/>
    </source>
</evidence>
<dbReference type="GO" id="GO:0004622">
    <property type="term" value="F:phosphatidylcholine lysophospholipase activity"/>
    <property type="evidence" value="ECO:0007669"/>
    <property type="project" value="TreeGrafter"/>
</dbReference>
<feature type="region of interest" description="Disordered" evidence="1">
    <location>
        <begin position="27"/>
        <end position="98"/>
    </location>
</feature>
<keyword evidence="5" id="KW-1185">Reference proteome</keyword>
<feature type="compositionally biased region" description="Low complexity" evidence="1">
    <location>
        <begin position="66"/>
        <end position="98"/>
    </location>
</feature>
<accession>A0A495Y082</accession>
<reference evidence="4 5" key="1">
    <citation type="submission" date="2018-10" db="EMBL/GenBank/DDBJ databases">
        <title>Sequencing the genomes of 1000 actinobacteria strains.</title>
        <authorList>
            <person name="Klenk H.-P."/>
        </authorList>
    </citation>
    <scope>NUCLEOTIDE SEQUENCE [LARGE SCALE GENOMIC DNA]</scope>
    <source>
        <strain evidence="4 5">DSM 44267</strain>
    </source>
</reference>
<evidence type="ECO:0000313" key="5">
    <source>
        <dbReference type="Proteomes" id="UP000278440"/>
    </source>
</evidence>
<feature type="signal peptide" evidence="2">
    <location>
        <begin position="1"/>
        <end position="21"/>
    </location>
</feature>
<dbReference type="InterPro" id="IPR051532">
    <property type="entry name" value="Ester_Hydrolysis_Enzymes"/>
</dbReference>
<dbReference type="InterPro" id="IPR013830">
    <property type="entry name" value="SGNH_hydro"/>
</dbReference>
<dbReference type="PANTHER" id="PTHR30383">
    <property type="entry name" value="THIOESTERASE 1/PROTEASE 1/LYSOPHOSPHOLIPASE L1"/>
    <property type="match status" value="1"/>
</dbReference>
<keyword evidence="2" id="KW-0732">Signal</keyword>
<feature type="domain" description="SGNH hydrolase-type esterase" evidence="3">
    <location>
        <begin position="106"/>
        <end position="311"/>
    </location>
</feature>
<dbReference type="Pfam" id="PF13472">
    <property type="entry name" value="Lipase_GDSL_2"/>
    <property type="match status" value="1"/>
</dbReference>
<feature type="compositionally biased region" description="Low complexity" evidence="1">
    <location>
        <begin position="33"/>
        <end position="58"/>
    </location>
</feature>
<dbReference type="EMBL" id="RBXT01000001">
    <property type="protein sequence ID" value="RKT78163.1"/>
    <property type="molecule type" value="Genomic_DNA"/>
</dbReference>
<dbReference type="InterPro" id="IPR036514">
    <property type="entry name" value="SGNH_hydro_sf"/>
</dbReference>
<feature type="chain" id="PRO_5019839331" evidence="2">
    <location>
        <begin position="22"/>
        <end position="332"/>
    </location>
</feature>
<sequence>MLLLWTLLSAVVLGGCTTSVADTPDAVTPGSVSTAPTASAPPTTSTPTSTSSAATTTPTTPPEPTSTPATTPTTPTTSTTSSATTTSTTSSATSSTTASWPASLVALGDSVPAADTCDCTGFVERLGPQLQAATHRAWSVHNDAVSGYTSGDVLDDLQDPDVQRDLSTADLVVVQVGANDLDLDQVGDPDCDPVATSDCYTQTLDQLEGTLGRIVDGIRSLDQRPDLQIALLGYWNVTVDGQVAAAQGSAFVKASVALTEATNAVLSDVADRSGSIYVDTRTPFDGASGTRDATDDLLDDGDHPDGSGHALIATAVMQALQRSGAVDDWTQS</sequence>
<evidence type="ECO:0000313" key="4">
    <source>
        <dbReference type="EMBL" id="RKT78163.1"/>
    </source>
</evidence>
<evidence type="ECO:0000256" key="2">
    <source>
        <dbReference type="SAM" id="SignalP"/>
    </source>
</evidence>
<dbReference type="Gene3D" id="3.40.50.1110">
    <property type="entry name" value="SGNH hydrolase"/>
    <property type="match status" value="1"/>
</dbReference>
<dbReference type="SUPFAM" id="SSF52266">
    <property type="entry name" value="SGNH hydrolase"/>
    <property type="match status" value="1"/>
</dbReference>
<gene>
    <name evidence="4" type="ORF">DFJ68_1601</name>
</gene>
<name>A0A495Y082_9MICO</name>
<dbReference type="Proteomes" id="UP000278440">
    <property type="component" value="Unassembled WGS sequence"/>
</dbReference>
<dbReference type="AlphaFoldDB" id="A0A495Y082"/>
<evidence type="ECO:0000259" key="3">
    <source>
        <dbReference type="Pfam" id="PF13472"/>
    </source>
</evidence>
<protein>
    <submittedName>
        <fullName evidence="4">Lysophospholipase L1-like esterase</fullName>
    </submittedName>
</protein>